<accession>B9Z029</accession>
<dbReference type="RefSeq" id="WP_008952948.1">
    <property type="nucleotide sequence ID" value="NZ_ACIS01000002.1"/>
</dbReference>
<proteinExistence type="predicted"/>
<keyword evidence="3" id="KW-1185">Reference proteome</keyword>
<dbReference type="AlphaFoldDB" id="B9Z029"/>
<feature type="domain" description="AB hydrolase-1" evidence="1">
    <location>
        <begin position="22"/>
        <end position="129"/>
    </location>
</feature>
<dbReference type="eggNOG" id="COG0596">
    <property type="taxonomic scope" value="Bacteria"/>
</dbReference>
<evidence type="ECO:0000259" key="1">
    <source>
        <dbReference type="Pfam" id="PF00561"/>
    </source>
</evidence>
<dbReference type="Gene3D" id="3.40.50.1820">
    <property type="entry name" value="alpha/beta hydrolase"/>
    <property type="match status" value="1"/>
</dbReference>
<dbReference type="Pfam" id="PF00561">
    <property type="entry name" value="Abhydrolase_1"/>
    <property type="match status" value="1"/>
</dbReference>
<evidence type="ECO:0000313" key="3">
    <source>
        <dbReference type="Proteomes" id="UP000003165"/>
    </source>
</evidence>
<dbReference type="InterPro" id="IPR026968">
    <property type="entry name" value="PcaD/CatD"/>
</dbReference>
<dbReference type="PANTHER" id="PTHR43433:SF5">
    <property type="entry name" value="AB HYDROLASE-1 DOMAIN-CONTAINING PROTEIN"/>
    <property type="match status" value="1"/>
</dbReference>
<dbReference type="ESTHER" id="9neis-b9z029">
    <property type="family name" value="Carboxymethylbutenolide_lactonase"/>
</dbReference>
<evidence type="ECO:0000313" key="2">
    <source>
        <dbReference type="EMBL" id="EEG09912.1"/>
    </source>
</evidence>
<organism evidence="2 3">
    <name type="scientific">Pseudogulbenkiania ferrooxidans 2002</name>
    <dbReference type="NCBI Taxonomy" id="279714"/>
    <lineage>
        <taxon>Bacteria</taxon>
        <taxon>Pseudomonadati</taxon>
        <taxon>Pseudomonadota</taxon>
        <taxon>Betaproteobacteria</taxon>
        <taxon>Neisseriales</taxon>
        <taxon>Chromobacteriaceae</taxon>
        <taxon>Pseudogulbenkiania</taxon>
    </lineage>
</organism>
<dbReference type="InterPro" id="IPR050471">
    <property type="entry name" value="AB_hydrolase"/>
</dbReference>
<dbReference type="PRINTS" id="PR00111">
    <property type="entry name" value="ABHYDROLASE"/>
</dbReference>
<sequence>MPYLDIDNTRFHYRFDGPADAPVLVFSNSLGTTLDMWQPQVDAFAQHFRVLRYDSRGHGGSDVGTTPYTLERLGRDVVALLDGLGIERAHFCGISMGGLTGQWLGVYAPERLGKLVVCNTAARIGTAEGWQSRAALVREQGMAEVAAGAAGRWFTPGFVAAQPTVVEALIAQLRNSPPQGYAGCCEALADADLREVIATIPVPTLSVGGRFDPVTTPLDADFIASHVAGAARVDLDASHLSNVEAAADFNRAVLDFLLA</sequence>
<dbReference type="SUPFAM" id="SSF53474">
    <property type="entry name" value="alpha/beta-Hydrolases"/>
    <property type="match status" value="1"/>
</dbReference>
<dbReference type="Proteomes" id="UP000003165">
    <property type="component" value="Unassembled WGS sequence"/>
</dbReference>
<protein>
    <submittedName>
        <fullName evidence="2">3-oxoadipate enol-lactonase</fullName>
    </submittedName>
</protein>
<gene>
    <name evidence="2" type="ORF">FuraDRAFT_0928</name>
</gene>
<reference evidence="2 3" key="1">
    <citation type="submission" date="2009-02" db="EMBL/GenBank/DDBJ databases">
        <title>Sequencing of the draft genome and assembly of Lutiella nitroferrum 2002.</title>
        <authorList>
            <consortium name="US DOE Joint Genome Institute (JGI-PGF)"/>
            <person name="Lucas S."/>
            <person name="Copeland A."/>
            <person name="Lapidus A."/>
            <person name="Glavina del Rio T."/>
            <person name="Tice H."/>
            <person name="Bruce D."/>
            <person name="Goodwin L."/>
            <person name="Pitluck S."/>
            <person name="Larimer F."/>
            <person name="Land M.L."/>
            <person name="Hauser L."/>
            <person name="Coates J.D."/>
        </authorList>
    </citation>
    <scope>NUCLEOTIDE SEQUENCE [LARGE SCALE GENOMIC DNA]</scope>
    <source>
        <strain evidence="2 3">2002</strain>
    </source>
</reference>
<dbReference type="GO" id="GO:0042952">
    <property type="term" value="P:beta-ketoadipate pathway"/>
    <property type="evidence" value="ECO:0007669"/>
    <property type="project" value="InterPro"/>
</dbReference>
<dbReference type="InterPro" id="IPR029058">
    <property type="entry name" value="AB_hydrolase_fold"/>
</dbReference>
<dbReference type="GO" id="GO:0047570">
    <property type="term" value="F:3-oxoadipate enol-lactonase activity"/>
    <property type="evidence" value="ECO:0007669"/>
    <property type="project" value="InterPro"/>
</dbReference>
<name>B9Z029_9NEIS</name>
<dbReference type="PANTHER" id="PTHR43433">
    <property type="entry name" value="HYDROLASE, ALPHA/BETA FOLD FAMILY PROTEIN"/>
    <property type="match status" value="1"/>
</dbReference>
<dbReference type="NCBIfam" id="TIGR02427">
    <property type="entry name" value="protocat_pcaD"/>
    <property type="match status" value="1"/>
</dbReference>
<comment type="caution">
    <text evidence="2">The sequence shown here is derived from an EMBL/GenBank/DDBJ whole genome shotgun (WGS) entry which is preliminary data.</text>
</comment>
<dbReference type="EMBL" id="ACIS01000002">
    <property type="protein sequence ID" value="EEG09912.1"/>
    <property type="molecule type" value="Genomic_DNA"/>
</dbReference>
<dbReference type="InterPro" id="IPR000073">
    <property type="entry name" value="AB_hydrolase_1"/>
</dbReference>